<keyword evidence="7" id="KW-1185">Reference proteome</keyword>
<gene>
    <name evidence="6" type="ORF">MKK62_02850</name>
</gene>
<dbReference type="InterPro" id="IPR020904">
    <property type="entry name" value="Sc_DH/Rdtase_CS"/>
</dbReference>
<comment type="similarity">
    <text evidence="1 4">Belongs to the short-chain dehydrogenases/reductases (SDR) family.</text>
</comment>
<evidence type="ECO:0000256" key="3">
    <source>
        <dbReference type="ARBA" id="ARBA00023027"/>
    </source>
</evidence>
<reference evidence="6" key="1">
    <citation type="submission" date="2022-08" db="EMBL/GenBank/DDBJ databases">
        <title>Whole genome sequencing of non-tuberculosis mycobacteria type-strains.</title>
        <authorList>
            <person name="Igarashi Y."/>
            <person name="Osugi A."/>
            <person name="Mitarai S."/>
        </authorList>
    </citation>
    <scope>NUCLEOTIDE SEQUENCE</scope>
    <source>
        <strain evidence="6">DSM 45127</strain>
    </source>
</reference>
<proteinExistence type="inferred from homology"/>
<evidence type="ECO:0000313" key="6">
    <source>
        <dbReference type="EMBL" id="UMB70296.1"/>
    </source>
</evidence>
<dbReference type="SMART" id="SM00822">
    <property type="entry name" value="PKS_KR"/>
    <property type="match status" value="1"/>
</dbReference>
<dbReference type="RefSeq" id="WP_240262022.1">
    <property type="nucleotide sequence ID" value="NZ_CP092488.2"/>
</dbReference>
<dbReference type="PRINTS" id="PR00080">
    <property type="entry name" value="SDRFAMILY"/>
</dbReference>
<dbReference type="Proteomes" id="UP001055336">
    <property type="component" value="Chromosome"/>
</dbReference>
<evidence type="ECO:0000259" key="5">
    <source>
        <dbReference type="SMART" id="SM00822"/>
    </source>
</evidence>
<evidence type="ECO:0000256" key="2">
    <source>
        <dbReference type="ARBA" id="ARBA00023002"/>
    </source>
</evidence>
<dbReference type="PANTHER" id="PTHR24321:SF8">
    <property type="entry name" value="ESTRADIOL 17-BETA-DEHYDROGENASE 8-RELATED"/>
    <property type="match status" value="1"/>
</dbReference>
<keyword evidence="3" id="KW-0520">NAD</keyword>
<dbReference type="PROSITE" id="PS00061">
    <property type="entry name" value="ADH_SHORT"/>
    <property type="match status" value="1"/>
</dbReference>
<dbReference type="CDD" id="cd05233">
    <property type="entry name" value="SDR_c"/>
    <property type="match status" value="1"/>
</dbReference>
<evidence type="ECO:0000256" key="1">
    <source>
        <dbReference type="ARBA" id="ARBA00006484"/>
    </source>
</evidence>
<dbReference type="PANTHER" id="PTHR24321">
    <property type="entry name" value="DEHYDROGENASES, SHORT CHAIN"/>
    <property type="match status" value="1"/>
</dbReference>
<keyword evidence="2" id="KW-0560">Oxidoreductase</keyword>
<organism evidence="6 7">
    <name type="scientific">Mycobacterium paraterrae</name>
    <dbReference type="NCBI Taxonomy" id="577492"/>
    <lineage>
        <taxon>Bacteria</taxon>
        <taxon>Bacillati</taxon>
        <taxon>Actinomycetota</taxon>
        <taxon>Actinomycetes</taxon>
        <taxon>Mycobacteriales</taxon>
        <taxon>Mycobacteriaceae</taxon>
        <taxon>Mycobacterium</taxon>
    </lineage>
</organism>
<protein>
    <submittedName>
        <fullName evidence="6">SDR family oxidoreductase</fullName>
    </submittedName>
</protein>
<feature type="domain" description="Ketoreductase" evidence="5">
    <location>
        <begin position="10"/>
        <end position="177"/>
    </location>
</feature>
<evidence type="ECO:0000256" key="4">
    <source>
        <dbReference type="RuleBase" id="RU000363"/>
    </source>
</evidence>
<dbReference type="PRINTS" id="PR00081">
    <property type="entry name" value="GDHRDH"/>
</dbReference>
<evidence type="ECO:0000313" key="7">
    <source>
        <dbReference type="Proteomes" id="UP001055336"/>
    </source>
</evidence>
<dbReference type="Gene3D" id="3.40.50.720">
    <property type="entry name" value="NAD(P)-binding Rossmann-like Domain"/>
    <property type="match status" value="1"/>
</dbReference>
<accession>A0ABY3VQ89</accession>
<name>A0ABY3VQ89_9MYCO</name>
<dbReference type="InterPro" id="IPR057326">
    <property type="entry name" value="KR_dom"/>
</dbReference>
<dbReference type="Pfam" id="PF00106">
    <property type="entry name" value="adh_short"/>
    <property type="match status" value="1"/>
</dbReference>
<dbReference type="InterPro" id="IPR002347">
    <property type="entry name" value="SDR_fam"/>
</dbReference>
<dbReference type="EMBL" id="CP092488">
    <property type="protein sequence ID" value="UMB70296.1"/>
    <property type="molecule type" value="Genomic_DNA"/>
</dbReference>
<dbReference type="InterPro" id="IPR036291">
    <property type="entry name" value="NAD(P)-bd_dom_sf"/>
</dbReference>
<sequence length="268" mass="28006">MSSLQRYTGRRVLITGAGSGIGQASVLRILEEGGHVVAADISQAGLKDTVAEAEPHIDRLSTLIMDVADEDSVKTAVAQAVMTLGGLDTLVNAAGILRSAHFEETTADDFERILRVNLVGTFLVTREAIRELRKGNRPAVVNFTSTSAQFAHPYMCGYAASKGGILSMTHALALEFAKEGIRFNCVQPGSISSGMTDGTGQSKQSVGAGLPADADYSLFAKVQPMLPLDGGAQFAPPDSVASAVAMLGSGDAYFITGTELRIDGGTHM</sequence>
<dbReference type="SUPFAM" id="SSF51735">
    <property type="entry name" value="NAD(P)-binding Rossmann-fold domains"/>
    <property type="match status" value="1"/>
</dbReference>